<proteinExistence type="predicted"/>
<name>A0A4R3TK65_9FIRM</name>
<keyword evidence="3" id="KW-1185">Reference proteome</keyword>
<protein>
    <submittedName>
        <fullName evidence="2">CheW-like protein</fullName>
    </submittedName>
</protein>
<dbReference type="EMBL" id="SMBP01000003">
    <property type="protein sequence ID" value="TCU62712.1"/>
    <property type="molecule type" value="Genomic_DNA"/>
</dbReference>
<evidence type="ECO:0000313" key="2">
    <source>
        <dbReference type="EMBL" id="TCU62712.1"/>
    </source>
</evidence>
<feature type="domain" description="CheW-like" evidence="1">
    <location>
        <begin position="4"/>
        <end position="95"/>
    </location>
</feature>
<dbReference type="SUPFAM" id="SSF50341">
    <property type="entry name" value="CheW-like"/>
    <property type="match status" value="1"/>
</dbReference>
<dbReference type="GO" id="GO:0006935">
    <property type="term" value="P:chemotaxis"/>
    <property type="evidence" value="ECO:0007669"/>
    <property type="project" value="InterPro"/>
</dbReference>
<evidence type="ECO:0000259" key="1">
    <source>
        <dbReference type="Pfam" id="PF01584"/>
    </source>
</evidence>
<dbReference type="GO" id="GO:0007165">
    <property type="term" value="P:signal transduction"/>
    <property type="evidence" value="ECO:0007669"/>
    <property type="project" value="InterPro"/>
</dbReference>
<dbReference type="InterPro" id="IPR002545">
    <property type="entry name" value="CheW-lke_dom"/>
</dbReference>
<dbReference type="RefSeq" id="WP_008688941.1">
    <property type="nucleotide sequence ID" value="NZ_AP024510.1"/>
</dbReference>
<dbReference type="Proteomes" id="UP000295773">
    <property type="component" value="Unassembled WGS sequence"/>
</dbReference>
<reference evidence="2 3" key="1">
    <citation type="submission" date="2019-03" db="EMBL/GenBank/DDBJ databases">
        <title>Genomic Encyclopedia of Type Strains, Phase IV (KMG-IV): sequencing the most valuable type-strain genomes for metagenomic binning, comparative biology and taxonomic classification.</title>
        <authorList>
            <person name="Goeker M."/>
        </authorList>
    </citation>
    <scope>NUCLEOTIDE SEQUENCE [LARGE SCALE GENOMIC DNA]</scope>
    <source>
        <strain evidence="2 3">DSM 29481</strain>
    </source>
</reference>
<sequence length="135" mass="15825">MGTYLHFSCASHEYAISQEYVYKIVASNHQTFPIPLAKRYSQQILYEDGAWYALLDIETLFFHTETKATYYMIMNNSTIALMVDTLLEPMELADTCWQPSTTLKDTWAYKKEKEIYLIEDILLQKRMSCYDSDDG</sequence>
<comment type="caution">
    <text evidence="2">The sequence shown here is derived from an EMBL/GenBank/DDBJ whole genome shotgun (WGS) entry which is preliminary data.</text>
</comment>
<dbReference type="InterPro" id="IPR036061">
    <property type="entry name" value="CheW-like_dom_sf"/>
</dbReference>
<dbReference type="AlphaFoldDB" id="A0A4R3TK65"/>
<evidence type="ECO:0000313" key="3">
    <source>
        <dbReference type="Proteomes" id="UP000295773"/>
    </source>
</evidence>
<gene>
    <name evidence="2" type="ORF">EDD61_103127</name>
</gene>
<dbReference type="Pfam" id="PF01584">
    <property type="entry name" value="CheW"/>
    <property type="match status" value="1"/>
</dbReference>
<accession>A0A4R3TK65</accession>
<organism evidence="2 3">
    <name type="scientific">Longicatena caecimuris</name>
    <dbReference type="NCBI Taxonomy" id="1796635"/>
    <lineage>
        <taxon>Bacteria</taxon>
        <taxon>Bacillati</taxon>
        <taxon>Bacillota</taxon>
        <taxon>Erysipelotrichia</taxon>
        <taxon>Erysipelotrichales</taxon>
        <taxon>Erysipelotrichaceae</taxon>
        <taxon>Longicatena</taxon>
    </lineage>
</organism>
<dbReference type="GeneID" id="73795339"/>